<reference evidence="1" key="1">
    <citation type="submission" date="2021-06" db="EMBL/GenBank/DDBJ databases">
        <title>44 bacteria genomes isolated from Dapeng, Shenzhen.</title>
        <authorList>
            <person name="Zheng W."/>
            <person name="Yu S."/>
            <person name="Huang Y."/>
        </authorList>
    </citation>
    <scope>NUCLEOTIDE SEQUENCE</scope>
    <source>
        <strain evidence="1">DP5N28-2</strain>
    </source>
</reference>
<comment type="caution">
    <text evidence="1">The sequence shown here is derived from an EMBL/GenBank/DDBJ whole genome shotgun (WGS) entry which is preliminary data.</text>
</comment>
<name>A0A953HP16_9BACT</name>
<dbReference type="Proteomes" id="UP000753961">
    <property type="component" value="Unassembled WGS sequence"/>
</dbReference>
<accession>A0A953HP16</accession>
<gene>
    <name evidence="1" type="ORF">KUV50_08410</name>
</gene>
<dbReference type="AlphaFoldDB" id="A0A953HP16"/>
<protein>
    <submittedName>
        <fullName evidence="1">Uncharacterized protein</fullName>
    </submittedName>
</protein>
<sequence length="71" mass="8271">MKLRFLQLFVFIAGCLGLFFICFPDCLTVFNQKECERLHFRTSEYIQKTNHPIQVDTMRAIIGQDSSILAI</sequence>
<evidence type="ECO:0000313" key="2">
    <source>
        <dbReference type="Proteomes" id="UP000753961"/>
    </source>
</evidence>
<dbReference type="PROSITE" id="PS51257">
    <property type="entry name" value="PROKAR_LIPOPROTEIN"/>
    <property type="match status" value="1"/>
</dbReference>
<proteinExistence type="predicted"/>
<evidence type="ECO:0000313" key="1">
    <source>
        <dbReference type="EMBL" id="MBY5958148.1"/>
    </source>
</evidence>
<dbReference type="EMBL" id="JAHVHU010000007">
    <property type="protein sequence ID" value="MBY5958148.1"/>
    <property type="molecule type" value="Genomic_DNA"/>
</dbReference>
<dbReference type="RefSeq" id="WP_222579679.1">
    <property type="nucleotide sequence ID" value="NZ_JAHVHU010000007.1"/>
</dbReference>
<keyword evidence="2" id="KW-1185">Reference proteome</keyword>
<organism evidence="1 2">
    <name type="scientific">Membranihabitans marinus</name>
    <dbReference type="NCBI Taxonomy" id="1227546"/>
    <lineage>
        <taxon>Bacteria</taxon>
        <taxon>Pseudomonadati</taxon>
        <taxon>Bacteroidota</taxon>
        <taxon>Saprospiria</taxon>
        <taxon>Saprospirales</taxon>
        <taxon>Saprospiraceae</taxon>
        <taxon>Membranihabitans</taxon>
    </lineage>
</organism>